<evidence type="ECO:0000256" key="3">
    <source>
        <dbReference type="ARBA" id="ARBA00022692"/>
    </source>
</evidence>
<evidence type="ECO:0000256" key="2">
    <source>
        <dbReference type="ARBA" id="ARBA00022475"/>
    </source>
</evidence>
<keyword evidence="4 6" id="KW-1133">Transmembrane helix</keyword>
<feature type="domain" description="Cardiolipin synthase N-terminal" evidence="7">
    <location>
        <begin position="14"/>
        <end position="56"/>
    </location>
</feature>
<sequence length="60" mass="6403">MGLELGLLGIIGLALMIWAIISVFNSAASTGAKVLWIVGILVFPFVGFILWLFLGPRSAK</sequence>
<comment type="caution">
    <text evidence="8">The sequence shown here is derived from an EMBL/GenBank/DDBJ whole genome shotgun (WGS) entry which is preliminary data.</text>
</comment>
<accession>A0A840WY57</accession>
<gene>
    <name evidence="8" type="ORF">FHS89_000604</name>
</gene>
<keyword evidence="3 6" id="KW-0812">Transmembrane</keyword>
<comment type="subcellular location">
    <subcellularLocation>
        <location evidence="1">Cell membrane</location>
        <topology evidence="1">Multi-pass membrane protein</topology>
    </subcellularLocation>
</comment>
<dbReference type="EMBL" id="JACIJS010000001">
    <property type="protein sequence ID" value="MBB5514606.1"/>
    <property type="molecule type" value="Genomic_DNA"/>
</dbReference>
<evidence type="ECO:0000256" key="4">
    <source>
        <dbReference type="ARBA" id="ARBA00022989"/>
    </source>
</evidence>
<dbReference type="Pfam" id="PF13396">
    <property type="entry name" value="PLDc_N"/>
    <property type="match status" value="1"/>
</dbReference>
<reference evidence="8 9" key="1">
    <citation type="submission" date="2020-08" db="EMBL/GenBank/DDBJ databases">
        <title>Genomic Encyclopedia of Type Strains, Phase IV (KMG-IV): sequencing the most valuable type-strain genomes for metagenomic binning, comparative biology and taxonomic classification.</title>
        <authorList>
            <person name="Goeker M."/>
        </authorList>
    </citation>
    <scope>NUCLEOTIDE SEQUENCE [LARGE SCALE GENOMIC DNA]</scope>
    <source>
        <strain evidence="8 9">DSM 103377</strain>
    </source>
</reference>
<evidence type="ECO:0000313" key="8">
    <source>
        <dbReference type="EMBL" id="MBB5514606.1"/>
    </source>
</evidence>
<feature type="transmembrane region" description="Helical" evidence="6">
    <location>
        <begin position="7"/>
        <end position="28"/>
    </location>
</feature>
<keyword evidence="2" id="KW-1003">Cell membrane</keyword>
<evidence type="ECO:0000256" key="6">
    <source>
        <dbReference type="SAM" id="Phobius"/>
    </source>
</evidence>
<keyword evidence="5 6" id="KW-0472">Membrane</keyword>
<evidence type="ECO:0000256" key="5">
    <source>
        <dbReference type="ARBA" id="ARBA00023136"/>
    </source>
</evidence>
<protein>
    <recommendedName>
        <fullName evidence="7">Cardiolipin synthase N-terminal domain-containing protein</fullName>
    </recommendedName>
</protein>
<dbReference type="InterPro" id="IPR027379">
    <property type="entry name" value="CLS_N"/>
</dbReference>
<dbReference type="AlphaFoldDB" id="A0A840WY57"/>
<name>A0A840WY57_9RHOB</name>
<feature type="transmembrane region" description="Helical" evidence="6">
    <location>
        <begin position="34"/>
        <end position="54"/>
    </location>
</feature>
<dbReference type="RefSeq" id="WP_184008331.1">
    <property type="nucleotide sequence ID" value="NZ_JACIJS010000001.1"/>
</dbReference>
<organism evidence="8 9">
    <name type="scientific">Rubricella aquisinus</name>
    <dbReference type="NCBI Taxonomy" id="2028108"/>
    <lineage>
        <taxon>Bacteria</taxon>
        <taxon>Pseudomonadati</taxon>
        <taxon>Pseudomonadota</taxon>
        <taxon>Alphaproteobacteria</taxon>
        <taxon>Rhodobacterales</taxon>
        <taxon>Paracoccaceae</taxon>
        <taxon>Rubricella</taxon>
    </lineage>
</organism>
<proteinExistence type="predicted"/>
<dbReference type="GO" id="GO:0005886">
    <property type="term" value="C:plasma membrane"/>
    <property type="evidence" value="ECO:0007669"/>
    <property type="project" value="UniProtKB-SubCell"/>
</dbReference>
<dbReference type="Proteomes" id="UP000553766">
    <property type="component" value="Unassembled WGS sequence"/>
</dbReference>
<keyword evidence="9" id="KW-1185">Reference proteome</keyword>
<evidence type="ECO:0000259" key="7">
    <source>
        <dbReference type="Pfam" id="PF13396"/>
    </source>
</evidence>
<evidence type="ECO:0000256" key="1">
    <source>
        <dbReference type="ARBA" id="ARBA00004651"/>
    </source>
</evidence>
<evidence type="ECO:0000313" key="9">
    <source>
        <dbReference type="Proteomes" id="UP000553766"/>
    </source>
</evidence>